<feature type="signal peptide" evidence="1">
    <location>
        <begin position="1"/>
        <end position="19"/>
    </location>
</feature>
<sequence length="143" mass="16317">MRYIFLLSTLFSLNFTLYAQNSEKEVITALLNDFLKNVDDANTHDRFWAEDLIYTSSAGKRFGKPTIMQGFKNSEEANSDAPKTSYLAEEIQIKVVNDVAILTFKLIAKSEGEQVDTYFNSGVFQKKEGAWKVINWQATRAEQ</sequence>
<gene>
    <name evidence="3" type="ORF">GCM10011506_26590</name>
</gene>
<dbReference type="InterPro" id="IPR032710">
    <property type="entry name" value="NTF2-like_dom_sf"/>
</dbReference>
<comment type="caution">
    <text evidence="3">The sequence shown here is derived from an EMBL/GenBank/DDBJ whole genome shotgun (WGS) entry which is preliminary data.</text>
</comment>
<evidence type="ECO:0000256" key="1">
    <source>
        <dbReference type="SAM" id="SignalP"/>
    </source>
</evidence>
<keyword evidence="4" id="KW-1185">Reference proteome</keyword>
<dbReference type="InterPro" id="IPR027843">
    <property type="entry name" value="DUF4440"/>
</dbReference>
<dbReference type="Proteomes" id="UP000636010">
    <property type="component" value="Unassembled WGS sequence"/>
</dbReference>
<dbReference type="EMBL" id="BMEC01000008">
    <property type="protein sequence ID" value="GGC39790.1"/>
    <property type="molecule type" value="Genomic_DNA"/>
</dbReference>
<protein>
    <recommendedName>
        <fullName evidence="2">DUF4440 domain-containing protein</fullName>
    </recommendedName>
</protein>
<dbReference type="Pfam" id="PF14534">
    <property type="entry name" value="DUF4440"/>
    <property type="match status" value="1"/>
</dbReference>
<keyword evidence="1" id="KW-0732">Signal</keyword>
<accession>A0ABQ1MFS6</accession>
<dbReference type="RefSeq" id="WP_188464216.1">
    <property type="nucleotide sequence ID" value="NZ_BAABHU010000008.1"/>
</dbReference>
<feature type="domain" description="DUF4440" evidence="2">
    <location>
        <begin position="38"/>
        <end position="133"/>
    </location>
</feature>
<evidence type="ECO:0000313" key="3">
    <source>
        <dbReference type="EMBL" id="GGC39790.1"/>
    </source>
</evidence>
<dbReference type="SUPFAM" id="SSF54427">
    <property type="entry name" value="NTF2-like"/>
    <property type="match status" value="1"/>
</dbReference>
<name>A0ABQ1MFS6_9BACT</name>
<reference evidence="4" key="1">
    <citation type="journal article" date="2019" name="Int. J. Syst. Evol. Microbiol.">
        <title>The Global Catalogue of Microorganisms (GCM) 10K type strain sequencing project: providing services to taxonomists for standard genome sequencing and annotation.</title>
        <authorList>
            <consortium name="The Broad Institute Genomics Platform"/>
            <consortium name="The Broad Institute Genome Sequencing Center for Infectious Disease"/>
            <person name="Wu L."/>
            <person name="Ma J."/>
        </authorList>
    </citation>
    <scope>NUCLEOTIDE SEQUENCE [LARGE SCALE GENOMIC DNA]</scope>
    <source>
        <strain evidence="4">CGMCC 1.10832</strain>
    </source>
</reference>
<dbReference type="Gene3D" id="3.10.450.50">
    <property type="match status" value="1"/>
</dbReference>
<evidence type="ECO:0000313" key="4">
    <source>
        <dbReference type="Proteomes" id="UP000636010"/>
    </source>
</evidence>
<proteinExistence type="predicted"/>
<feature type="chain" id="PRO_5047322066" description="DUF4440 domain-containing protein" evidence="1">
    <location>
        <begin position="20"/>
        <end position="143"/>
    </location>
</feature>
<evidence type="ECO:0000259" key="2">
    <source>
        <dbReference type="Pfam" id="PF14534"/>
    </source>
</evidence>
<organism evidence="3 4">
    <name type="scientific">Marivirga lumbricoides</name>
    <dbReference type="NCBI Taxonomy" id="1046115"/>
    <lineage>
        <taxon>Bacteria</taxon>
        <taxon>Pseudomonadati</taxon>
        <taxon>Bacteroidota</taxon>
        <taxon>Cytophagia</taxon>
        <taxon>Cytophagales</taxon>
        <taxon>Marivirgaceae</taxon>
        <taxon>Marivirga</taxon>
    </lineage>
</organism>